<evidence type="ECO:0000256" key="3">
    <source>
        <dbReference type="ARBA" id="ARBA00023125"/>
    </source>
</evidence>
<proteinExistence type="inferred from homology"/>
<evidence type="ECO:0000256" key="2">
    <source>
        <dbReference type="ARBA" id="ARBA00023015"/>
    </source>
</evidence>
<dbReference type="InterPro" id="IPR036388">
    <property type="entry name" value="WH-like_DNA-bd_sf"/>
</dbReference>
<evidence type="ECO:0000313" key="6">
    <source>
        <dbReference type="EMBL" id="MEJ8570746.1"/>
    </source>
</evidence>
<dbReference type="SUPFAM" id="SSF53850">
    <property type="entry name" value="Periplasmic binding protein-like II"/>
    <property type="match status" value="1"/>
</dbReference>
<evidence type="ECO:0000259" key="5">
    <source>
        <dbReference type="PROSITE" id="PS50931"/>
    </source>
</evidence>
<dbReference type="PANTHER" id="PTHR30427:SF1">
    <property type="entry name" value="TRANSCRIPTIONAL ACTIVATOR PROTEIN LYSR"/>
    <property type="match status" value="1"/>
</dbReference>
<evidence type="ECO:0000256" key="4">
    <source>
        <dbReference type="ARBA" id="ARBA00023163"/>
    </source>
</evidence>
<dbReference type="Gene3D" id="3.40.190.290">
    <property type="match status" value="1"/>
</dbReference>
<comment type="caution">
    <text evidence="6">The sequence shown here is derived from an EMBL/GenBank/DDBJ whole genome shotgun (WGS) entry which is preliminary data.</text>
</comment>
<name>A0AAW9RT82_9HYPH</name>
<reference evidence="6 7" key="1">
    <citation type="submission" date="2024-02" db="EMBL/GenBank/DDBJ databases">
        <title>Genome analysis and characterization of Microbaculum marinisediminis sp. nov., isolated from marine sediment.</title>
        <authorList>
            <person name="Du Z.-J."/>
            <person name="Ye Y.-Q."/>
            <person name="Zhang Z.-R."/>
            <person name="Yuan S.-M."/>
            <person name="Zhang X.-Y."/>
        </authorList>
    </citation>
    <scope>NUCLEOTIDE SEQUENCE [LARGE SCALE GENOMIC DNA]</scope>
    <source>
        <strain evidence="6 7">SDUM1044001</strain>
    </source>
</reference>
<sequence length="318" mass="34825">MISFRQFEVIRAVMRSGTVTEAARMLGITQPAVSRLLRHTEDKLGLALFIRGRGRLRPSDVAWSLFPYIEKLFESLEAAQRATAELQTAELQRLRIVSTPAISTCVLPNVIHRIEERYGRAAISLETMANFEAASAVANGRADIGFVFVPPDYPDLDSIELGPIPIMAAMRADNPQAEHEMFGIDAMQLSRLISLPANLPIGAAIVESAQRHSVDLRLSIEVTDSFTACSLADVGIGIALVDALTIELLPNLVARPLQIAPFVRAKALLAAGRRRLSLVKHLLEEVRLVCPIKDGPEYGSLLDTRNDCRTEPASEGRN</sequence>
<comment type="similarity">
    <text evidence="1">Belongs to the LysR transcriptional regulatory family.</text>
</comment>
<dbReference type="GO" id="GO:0010628">
    <property type="term" value="P:positive regulation of gene expression"/>
    <property type="evidence" value="ECO:0007669"/>
    <property type="project" value="TreeGrafter"/>
</dbReference>
<dbReference type="SUPFAM" id="SSF46785">
    <property type="entry name" value="Winged helix' DNA-binding domain"/>
    <property type="match status" value="1"/>
</dbReference>
<keyword evidence="7" id="KW-1185">Reference proteome</keyword>
<dbReference type="PRINTS" id="PR00039">
    <property type="entry name" value="HTHLYSR"/>
</dbReference>
<dbReference type="Pfam" id="PF00126">
    <property type="entry name" value="HTH_1"/>
    <property type="match status" value="1"/>
</dbReference>
<dbReference type="InterPro" id="IPR000847">
    <property type="entry name" value="LysR_HTH_N"/>
</dbReference>
<dbReference type="InterPro" id="IPR005119">
    <property type="entry name" value="LysR_subst-bd"/>
</dbReference>
<dbReference type="PROSITE" id="PS50931">
    <property type="entry name" value="HTH_LYSR"/>
    <property type="match status" value="1"/>
</dbReference>
<dbReference type="Pfam" id="PF03466">
    <property type="entry name" value="LysR_substrate"/>
    <property type="match status" value="1"/>
</dbReference>
<feature type="domain" description="HTH lysR-type" evidence="5">
    <location>
        <begin position="2"/>
        <end position="59"/>
    </location>
</feature>
<accession>A0AAW9RT82</accession>
<dbReference type="GO" id="GO:0003700">
    <property type="term" value="F:DNA-binding transcription factor activity"/>
    <property type="evidence" value="ECO:0007669"/>
    <property type="project" value="InterPro"/>
</dbReference>
<dbReference type="GO" id="GO:0043565">
    <property type="term" value="F:sequence-specific DNA binding"/>
    <property type="evidence" value="ECO:0007669"/>
    <property type="project" value="TreeGrafter"/>
</dbReference>
<dbReference type="Proteomes" id="UP001378188">
    <property type="component" value="Unassembled WGS sequence"/>
</dbReference>
<keyword evidence="2" id="KW-0805">Transcription regulation</keyword>
<keyword evidence="4" id="KW-0804">Transcription</keyword>
<dbReference type="EMBL" id="JAZHOF010000002">
    <property type="protein sequence ID" value="MEJ8570746.1"/>
    <property type="molecule type" value="Genomic_DNA"/>
</dbReference>
<evidence type="ECO:0000256" key="1">
    <source>
        <dbReference type="ARBA" id="ARBA00009437"/>
    </source>
</evidence>
<gene>
    <name evidence="6" type="ORF">V3328_04635</name>
</gene>
<organism evidence="6 7">
    <name type="scientific">Microbaculum marinum</name>
    <dbReference type="NCBI Taxonomy" id="1764581"/>
    <lineage>
        <taxon>Bacteria</taxon>
        <taxon>Pseudomonadati</taxon>
        <taxon>Pseudomonadota</taxon>
        <taxon>Alphaproteobacteria</taxon>
        <taxon>Hyphomicrobiales</taxon>
        <taxon>Tepidamorphaceae</taxon>
        <taxon>Microbaculum</taxon>
    </lineage>
</organism>
<dbReference type="PANTHER" id="PTHR30427">
    <property type="entry name" value="TRANSCRIPTIONAL ACTIVATOR PROTEIN LYSR"/>
    <property type="match status" value="1"/>
</dbReference>
<keyword evidence="3" id="KW-0238">DNA-binding</keyword>
<dbReference type="AlphaFoldDB" id="A0AAW9RT82"/>
<protein>
    <submittedName>
        <fullName evidence="6">LysR family transcriptional regulator</fullName>
    </submittedName>
</protein>
<dbReference type="RefSeq" id="WP_340328492.1">
    <property type="nucleotide sequence ID" value="NZ_JAZHOF010000002.1"/>
</dbReference>
<evidence type="ECO:0000313" key="7">
    <source>
        <dbReference type="Proteomes" id="UP001378188"/>
    </source>
</evidence>
<dbReference type="InterPro" id="IPR036390">
    <property type="entry name" value="WH_DNA-bd_sf"/>
</dbReference>
<dbReference type="Gene3D" id="1.10.10.10">
    <property type="entry name" value="Winged helix-like DNA-binding domain superfamily/Winged helix DNA-binding domain"/>
    <property type="match status" value="1"/>
</dbReference>